<sequence length="90" mass="10124">MGHQSLVKSNMSRGENPEGPEDLEDPRDSNGAEYLQDPNNAEIPKNSECHEDLEEEPQTNRRRSLDIPPDFSLENVVSSSVEESESRTEP</sequence>
<feature type="region of interest" description="Disordered" evidence="1">
    <location>
        <begin position="1"/>
        <end position="90"/>
    </location>
</feature>
<name>A0AAD5A8T3_SILAS</name>
<dbReference type="AlphaFoldDB" id="A0AAD5A8T3"/>
<keyword evidence="3" id="KW-1185">Reference proteome</keyword>
<proteinExistence type="predicted"/>
<evidence type="ECO:0000313" key="2">
    <source>
        <dbReference type="EMBL" id="KAI5611776.1"/>
    </source>
</evidence>
<gene>
    <name evidence="2" type="ORF">C0J50_1417</name>
</gene>
<organism evidence="2 3">
    <name type="scientific">Silurus asotus</name>
    <name type="common">Amur catfish</name>
    <name type="synonym">Parasilurus asotus</name>
    <dbReference type="NCBI Taxonomy" id="30991"/>
    <lineage>
        <taxon>Eukaryota</taxon>
        <taxon>Metazoa</taxon>
        <taxon>Chordata</taxon>
        <taxon>Craniata</taxon>
        <taxon>Vertebrata</taxon>
        <taxon>Euteleostomi</taxon>
        <taxon>Actinopterygii</taxon>
        <taxon>Neopterygii</taxon>
        <taxon>Teleostei</taxon>
        <taxon>Ostariophysi</taxon>
        <taxon>Siluriformes</taxon>
        <taxon>Siluridae</taxon>
        <taxon>Silurus</taxon>
    </lineage>
</organism>
<evidence type="ECO:0000256" key="1">
    <source>
        <dbReference type="SAM" id="MobiDB-lite"/>
    </source>
</evidence>
<dbReference type="EMBL" id="MU565024">
    <property type="protein sequence ID" value="KAI5611776.1"/>
    <property type="molecule type" value="Genomic_DNA"/>
</dbReference>
<accession>A0AAD5A8T3</accession>
<feature type="compositionally biased region" description="Polar residues" evidence="1">
    <location>
        <begin position="1"/>
        <end position="13"/>
    </location>
</feature>
<evidence type="ECO:0000313" key="3">
    <source>
        <dbReference type="Proteomes" id="UP001205998"/>
    </source>
</evidence>
<reference evidence="2" key="1">
    <citation type="submission" date="2018-07" db="EMBL/GenBank/DDBJ databases">
        <title>Comparative genomics of catfishes provides insights into carnivory and benthic adaptation.</title>
        <authorList>
            <person name="Zhang Y."/>
            <person name="Wang D."/>
            <person name="Peng Z."/>
            <person name="Zheng S."/>
            <person name="Shao F."/>
            <person name="Tao W."/>
        </authorList>
    </citation>
    <scope>NUCLEOTIDE SEQUENCE</scope>
    <source>
        <strain evidence="2">Chongqing</strain>
    </source>
</reference>
<protein>
    <submittedName>
        <fullName evidence="2">Uncharacterized protein</fullName>
    </submittedName>
</protein>
<comment type="caution">
    <text evidence="2">The sequence shown here is derived from an EMBL/GenBank/DDBJ whole genome shotgun (WGS) entry which is preliminary data.</text>
</comment>
<dbReference type="Proteomes" id="UP001205998">
    <property type="component" value="Unassembled WGS sequence"/>
</dbReference>